<evidence type="ECO:0000256" key="2">
    <source>
        <dbReference type="ARBA" id="ARBA00004111"/>
    </source>
</evidence>
<proteinExistence type="inferred from homology"/>
<comment type="subcellular location">
    <subcellularLocation>
        <location evidence="2">Microsome membrane</location>
        <topology evidence="2">Single-pass membrane protein</topology>
    </subcellularLocation>
</comment>
<feature type="transmembrane region" description="Helical" evidence="7">
    <location>
        <begin position="48"/>
        <end position="65"/>
    </location>
</feature>
<evidence type="ECO:0000313" key="10">
    <source>
        <dbReference type="Proteomes" id="UP001153292"/>
    </source>
</evidence>
<dbReference type="InterPro" id="IPR000639">
    <property type="entry name" value="Epox_hydrolase-like"/>
</dbReference>
<protein>
    <recommendedName>
        <fullName evidence="4">microsomal epoxide hydrolase</fullName>
        <ecNumber evidence="4">3.3.2.9</ecNumber>
    </recommendedName>
</protein>
<dbReference type="InterPro" id="IPR010497">
    <property type="entry name" value="Epoxide_hydro_N"/>
</dbReference>
<reference evidence="9" key="1">
    <citation type="submission" date="2021-12" db="EMBL/GenBank/DDBJ databases">
        <authorList>
            <person name="King R."/>
        </authorList>
    </citation>
    <scope>NUCLEOTIDE SEQUENCE</scope>
</reference>
<evidence type="ECO:0000256" key="7">
    <source>
        <dbReference type="SAM" id="Phobius"/>
    </source>
</evidence>
<keyword evidence="10" id="KW-1185">Reference proteome</keyword>
<organism evidence="9 10">
    <name type="scientific">Chilo suppressalis</name>
    <name type="common">Asiatic rice borer moth</name>
    <dbReference type="NCBI Taxonomy" id="168631"/>
    <lineage>
        <taxon>Eukaryota</taxon>
        <taxon>Metazoa</taxon>
        <taxon>Ecdysozoa</taxon>
        <taxon>Arthropoda</taxon>
        <taxon>Hexapoda</taxon>
        <taxon>Insecta</taxon>
        <taxon>Pterygota</taxon>
        <taxon>Neoptera</taxon>
        <taxon>Endopterygota</taxon>
        <taxon>Lepidoptera</taxon>
        <taxon>Glossata</taxon>
        <taxon>Ditrysia</taxon>
        <taxon>Pyraloidea</taxon>
        <taxon>Crambidae</taxon>
        <taxon>Crambinae</taxon>
        <taxon>Chilo</taxon>
    </lineage>
</organism>
<gene>
    <name evidence="9" type="ORF">CHILSU_LOCUS6730</name>
</gene>
<evidence type="ECO:0000256" key="5">
    <source>
        <dbReference type="ARBA" id="ARBA00022797"/>
    </source>
</evidence>
<sequence>MPVTGLLLYQCCRHIKNAQRKSALINSEGSARAQFGDSNCHQAEMAKFIFLLAILVAGAGVWYMVQTPDVPIPNYDQNEWWGPKQLKGRVDNTIKPFKVKFEDAMIKDLRQRLKNHRTPTPPLEGVGFEYGFNSKNLDNWVNYWADKYDFAQREAFLNKFPQFKTNIQGLDIHFIRVKPQVSSGIQVLPLLLVHGWPGSVREFYEAIPLLTTPRPGYDFVFEVVVPSLPGYGFSDAATRPGLAIPQTAVIFKNLMSRLGHKKFYVQGGDWGAGVVSALSTIYQDDILGHHTNMAFVQHPMVTLKTLVGAFIPSLVVEPHLAERMYPLSSFFSYVLEEFGYLHLQATKPDTIGVALNDSPSGLLAYILEKFSTWVNYNNKFKQDGGLESRFTKDQLIDNLMLYWSTNSITTSVRYYAENMSSKARAERLDMVKTKVPTWAYQARYELFYQPPSLLRHKYVNLLNVTVAEGGGHFLAFELPEALSADIFKAVKAFKEFHAQSKKTEL</sequence>
<name>A0ABN8B312_CHISP</name>
<evidence type="ECO:0000313" key="9">
    <source>
        <dbReference type="EMBL" id="CAH0403456.1"/>
    </source>
</evidence>
<keyword evidence="7" id="KW-0812">Transmembrane</keyword>
<keyword evidence="6" id="KW-0378">Hydrolase</keyword>
<dbReference type="PANTHER" id="PTHR21661">
    <property type="entry name" value="EPOXIDE HYDROLASE 1-RELATED"/>
    <property type="match status" value="1"/>
</dbReference>
<dbReference type="Pfam" id="PF06441">
    <property type="entry name" value="EHN"/>
    <property type="match status" value="1"/>
</dbReference>
<evidence type="ECO:0000256" key="4">
    <source>
        <dbReference type="ARBA" id="ARBA00012091"/>
    </source>
</evidence>
<dbReference type="Gene3D" id="3.40.50.1820">
    <property type="entry name" value="alpha/beta hydrolase"/>
    <property type="match status" value="1"/>
</dbReference>
<keyword evidence="7" id="KW-1133">Transmembrane helix</keyword>
<keyword evidence="5" id="KW-0058">Aromatic hydrocarbons catabolism</keyword>
<evidence type="ECO:0000259" key="8">
    <source>
        <dbReference type="Pfam" id="PF06441"/>
    </source>
</evidence>
<comment type="catalytic activity">
    <reaction evidence="1">
        <text>1-(4-methoxyphenyl)-N-methyl-N-[(3-methyloxetan-3-yl)methyl]methanamine + H2O = 2-{[(4-methoxybenzyl)(methyl)amino]methyl}-2-methylpropane-1,3-diol</text>
        <dbReference type="Rhea" id="RHEA:55764"/>
        <dbReference type="ChEBI" id="CHEBI:15377"/>
        <dbReference type="ChEBI" id="CHEBI:139161"/>
        <dbReference type="ChEBI" id="CHEBI:139164"/>
        <dbReference type="EC" id="3.3.2.9"/>
    </reaction>
</comment>
<dbReference type="InterPro" id="IPR029058">
    <property type="entry name" value="AB_hydrolase_fold"/>
</dbReference>
<accession>A0ABN8B312</accession>
<dbReference type="PANTHER" id="PTHR21661:SF35">
    <property type="entry name" value="EPOXIDE HYDROLASE"/>
    <property type="match status" value="1"/>
</dbReference>
<evidence type="ECO:0000256" key="3">
    <source>
        <dbReference type="ARBA" id="ARBA00010088"/>
    </source>
</evidence>
<dbReference type="EC" id="3.3.2.9" evidence="4"/>
<dbReference type="PRINTS" id="PR00412">
    <property type="entry name" value="EPOXHYDRLASE"/>
</dbReference>
<evidence type="ECO:0000256" key="6">
    <source>
        <dbReference type="ARBA" id="ARBA00022801"/>
    </source>
</evidence>
<dbReference type="EMBL" id="OU963916">
    <property type="protein sequence ID" value="CAH0403456.1"/>
    <property type="molecule type" value="Genomic_DNA"/>
</dbReference>
<dbReference type="Proteomes" id="UP001153292">
    <property type="component" value="Chromosome 23"/>
</dbReference>
<evidence type="ECO:0000256" key="1">
    <source>
        <dbReference type="ARBA" id="ARBA00000221"/>
    </source>
</evidence>
<dbReference type="InterPro" id="IPR016292">
    <property type="entry name" value="Epoxide_hydrolase"/>
</dbReference>
<keyword evidence="7" id="KW-0472">Membrane</keyword>
<dbReference type="SUPFAM" id="SSF53474">
    <property type="entry name" value="alpha/beta-Hydrolases"/>
    <property type="match status" value="1"/>
</dbReference>
<feature type="domain" description="Epoxide hydrolase N-terminal" evidence="8">
    <location>
        <begin position="94"/>
        <end position="203"/>
    </location>
</feature>
<dbReference type="PIRSF" id="PIRSF001112">
    <property type="entry name" value="Epoxide_hydrolase"/>
    <property type="match status" value="1"/>
</dbReference>
<comment type="similarity">
    <text evidence="3">Belongs to the peptidase S33 family.</text>
</comment>